<dbReference type="EMBL" id="PKPP01021543">
    <property type="protein sequence ID" value="PWA34798.1"/>
    <property type="molecule type" value="Genomic_DNA"/>
</dbReference>
<dbReference type="Proteomes" id="UP000245207">
    <property type="component" value="Unassembled WGS sequence"/>
</dbReference>
<organism evidence="1 2">
    <name type="scientific">Artemisia annua</name>
    <name type="common">Sweet wormwood</name>
    <dbReference type="NCBI Taxonomy" id="35608"/>
    <lineage>
        <taxon>Eukaryota</taxon>
        <taxon>Viridiplantae</taxon>
        <taxon>Streptophyta</taxon>
        <taxon>Embryophyta</taxon>
        <taxon>Tracheophyta</taxon>
        <taxon>Spermatophyta</taxon>
        <taxon>Magnoliopsida</taxon>
        <taxon>eudicotyledons</taxon>
        <taxon>Gunneridae</taxon>
        <taxon>Pentapetalae</taxon>
        <taxon>asterids</taxon>
        <taxon>campanulids</taxon>
        <taxon>Asterales</taxon>
        <taxon>Asteraceae</taxon>
        <taxon>Asteroideae</taxon>
        <taxon>Anthemideae</taxon>
        <taxon>Artemisiinae</taxon>
        <taxon>Artemisia</taxon>
    </lineage>
</organism>
<protein>
    <submittedName>
        <fullName evidence="1">Uncharacterized protein</fullName>
    </submittedName>
</protein>
<name>A0A2U1KDI7_ARTAN</name>
<reference evidence="1 2" key="1">
    <citation type="journal article" date="2018" name="Mol. Plant">
        <title>The genome of Artemisia annua provides insight into the evolution of Asteraceae family and artemisinin biosynthesis.</title>
        <authorList>
            <person name="Shen Q."/>
            <person name="Zhang L."/>
            <person name="Liao Z."/>
            <person name="Wang S."/>
            <person name="Yan T."/>
            <person name="Shi P."/>
            <person name="Liu M."/>
            <person name="Fu X."/>
            <person name="Pan Q."/>
            <person name="Wang Y."/>
            <person name="Lv Z."/>
            <person name="Lu X."/>
            <person name="Zhang F."/>
            <person name="Jiang W."/>
            <person name="Ma Y."/>
            <person name="Chen M."/>
            <person name="Hao X."/>
            <person name="Li L."/>
            <person name="Tang Y."/>
            <person name="Lv G."/>
            <person name="Zhou Y."/>
            <person name="Sun X."/>
            <person name="Brodelius P.E."/>
            <person name="Rose J.K.C."/>
            <person name="Tang K."/>
        </authorList>
    </citation>
    <scope>NUCLEOTIDE SEQUENCE [LARGE SCALE GENOMIC DNA]</scope>
    <source>
        <strain evidence="2">cv. Huhao1</strain>
        <tissue evidence="1">Leaf</tissue>
    </source>
</reference>
<gene>
    <name evidence="1" type="ORF">CTI12_AA615730</name>
</gene>
<evidence type="ECO:0000313" key="2">
    <source>
        <dbReference type="Proteomes" id="UP000245207"/>
    </source>
</evidence>
<dbReference type="STRING" id="35608.A0A2U1KDI7"/>
<evidence type="ECO:0000313" key="1">
    <source>
        <dbReference type="EMBL" id="PWA34798.1"/>
    </source>
</evidence>
<keyword evidence="2" id="KW-1185">Reference proteome</keyword>
<proteinExistence type="predicted"/>
<comment type="caution">
    <text evidence="1">The sequence shown here is derived from an EMBL/GenBank/DDBJ whole genome shotgun (WGS) entry which is preliminary data.</text>
</comment>
<accession>A0A2U1KDI7</accession>
<dbReference type="OrthoDB" id="71227at2759"/>
<dbReference type="AlphaFoldDB" id="A0A2U1KDI7"/>
<sequence length="308" mass="35658">MGNDIYELVFIIWIIYIDISKREQLKDPKHVFLDLTMIDLIYLYTCTGIDQVFQPCIFWKKNSCPGWYMAVKDYKHTGCYLLLFLKLAAIFNLQSYYNIKSSNEGGDMYADKWFKGQFDGCGVHTFEECSKHSGEFKGGINVGMLHLDSSGCCVIFVVAKLNSLYVYDTEGVEPIAVSAGLHCASITGIAWEWVRTGNFILQVEQVVSVYAHFYKTVLFRCGNQEFLGNNLISSLMPPKMYVMYLRIDQPPDVEHHRWPKYCFDMIRYLNFHYWYKISKINIVKVTVLFINKHVNPVATHVQEGFALI</sequence>